<feature type="chain" id="PRO_5005476852" description="Outer membrane protein assembly factor BamA" evidence="9">
    <location>
        <begin position="38"/>
        <end position="780"/>
    </location>
</feature>
<dbReference type="NCBIfam" id="TIGR03303">
    <property type="entry name" value="OM_YaeT"/>
    <property type="match status" value="1"/>
</dbReference>
<dbReference type="Pfam" id="PF07244">
    <property type="entry name" value="POTRA"/>
    <property type="match status" value="5"/>
</dbReference>
<evidence type="ECO:0000256" key="9">
    <source>
        <dbReference type="SAM" id="SignalP"/>
    </source>
</evidence>
<gene>
    <name evidence="11" type="ORF">NITMOv2_3540</name>
</gene>
<keyword evidence="4 9" id="KW-0732">Signal</keyword>
<proteinExistence type="predicted"/>
<protein>
    <recommendedName>
        <fullName evidence="8">Outer membrane protein assembly factor BamA</fullName>
    </recommendedName>
</protein>
<evidence type="ECO:0000313" key="12">
    <source>
        <dbReference type="Proteomes" id="UP000069205"/>
    </source>
</evidence>
<keyword evidence="12" id="KW-1185">Reference proteome</keyword>
<feature type="signal peptide" evidence="9">
    <location>
        <begin position="1"/>
        <end position="37"/>
    </location>
</feature>
<dbReference type="Gene3D" id="2.40.160.50">
    <property type="entry name" value="membrane protein fhac: a member of the omp85/tpsb transporter family"/>
    <property type="match status" value="1"/>
</dbReference>
<dbReference type="PROSITE" id="PS51779">
    <property type="entry name" value="POTRA"/>
    <property type="match status" value="3"/>
</dbReference>
<dbReference type="InterPro" id="IPR000184">
    <property type="entry name" value="Bac_surfAg_D15"/>
</dbReference>
<dbReference type="Proteomes" id="UP000069205">
    <property type="component" value="Chromosome"/>
</dbReference>
<evidence type="ECO:0000256" key="1">
    <source>
        <dbReference type="ARBA" id="ARBA00004370"/>
    </source>
</evidence>
<keyword evidence="7" id="KW-0998">Cell outer membrane</keyword>
<dbReference type="InterPro" id="IPR010827">
    <property type="entry name" value="BamA/TamA_POTRA"/>
</dbReference>
<dbReference type="InterPro" id="IPR034746">
    <property type="entry name" value="POTRA"/>
</dbReference>
<comment type="subcellular location">
    <subcellularLocation>
        <location evidence="1">Membrane</location>
    </subcellularLocation>
</comment>
<evidence type="ECO:0000256" key="4">
    <source>
        <dbReference type="ARBA" id="ARBA00022729"/>
    </source>
</evidence>
<feature type="domain" description="POTRA" evidence="10">
    <location>
        <begin position="295"/>
        <end position="373"/>
    </location>
</feature>
<sequence length="780" mass="87550">MAWEVPSVTTPFLYRPRWALILLVAICVAACVCDAAAQTAAPKVTSLDIRGNKRIELPAIAGRLTLKVGDPYTPEAVRGQVKILYDTGFFEDVQVETEAEPGGMAVTFVVREKPFITEIVYDGNESLSDDKLKEKTTIKSQAFLDQQQAKESAEKIRLAYQEDGYYNAQVIPVVQTLDEDRKRLTFFIKEGEKARIKTVNFEGLRAATKEELFKVTATREWVPWYGLITQLKLPSFLSDAGILKREELANDVERIREVLLNKGYLNAQVSLPTVELTDDQKWFIVTFHISEGEPFTVSEVGFRGYTVFEESELREGLKIKEGEIFQRAKIRDEITRITDMYGSKGYAFAEVVPNVVPNNEERTAAIILNIKEGEMMRIRQINIHGNDKTRDNVIRRELRVDEQDVIDTPSLKRSFQRLNNLNFFETVEILPQQVEADKVDLNVRVKEKPTGQFSIGGGFSTLDKLVAIADITEGNLGGNGYMGRIRGQLGQQRSLGLITFRNPYLNDSLTSLQLDVYRSMTNYISYFETKSGASVSLGRWLSEYVTGSVSLFAEQLNFSDPAPGICPDLIPLVCRQLGNQTTTGFRTALFRDTRDYFLDPRSGWRVGGGFDLGTPLLGGTNDFYKYYFDVIKYTPLPFDTRFSIHARFGQIEAAGGKQIPLTERFFVGGINTMRGFVFGRAGPVVPTTFSALGAAKELIFNNDFIFTISADAKLNGVIFFDYGKGFDDDEPLSLNLRKAAGLEARWISPFGPLRIAYGINLSPREGERTGVFEFTIGSLF</sequence>
<feature type="domain" description="POTRA" evidence="10">
    <location>
        <begin position="114"/>
        <end position="191"/>
    </location>
</feature>
<dbReference type="InterPro" id="IPR039910">
    <property type="entry name" value="D15-like"/>
</dbReference>
<dbReference type="STRING" id="42253.NITMOv2_3540"/>
<dbReference type="PANTHER" id="PTHR12815:SF47">
    <property type="entry name" value="TRANSLOCATION AND ASSEMBLY MODULE SUBUNIT TAMA"/>
    <property type="match status" value="1"/>
</dbReference>
<dbReference type="KEGG" id="nmv:NITMOv2_3540"/>
<dbReference type="EMBL" id="CP011801">
    <property type="protein sequence ID" value="ALA59932.1"/>
    <property type="molecule type" value="Genomic_DNA"/>
</dbReference>
<evidence type="ECO:0000256" key="6">
    <source>
        <dbReference type="ARBA" id="ARBA00023136"/>
    </source>
</evidence>
<dbReference type="PIRSF" id="PIRSF006076">
    <property type="entry name" value="OM_assembly_OMP85"/>
    <property type="match status" value="1"/>
</dbReference>
<keyword evidence="5" id="KW-0677">Repeat</keyword>
<dbReference type="Gene3D" id="3.10.20.310">
    <property type="entry name" value="membrane protein fhac"/>
    <property type="match status" value="5"/>
</dbReference>
<dbReference type="GO" id="GO:0009279">
    <property type="term" value="C:cell outer membrane"/>
    <property type="evidence" value="ECO:0007669"/>
    <property type="project" value="UniProtKB-UniRule"/>
</dbReference>
<evidence type="ECO:0000259" key="10">
    <source>
        <dbReference type="PROSITE" id="PS51779"/>
    </source>
</evidence>
<dbReference type="InterPro" id="IPR023707">
    <property type="entry name" value="OM_assembly_BamA"/>
</dbReference>
<accession>A0A0K2GH52</accession>
<evidence type="ECO:0000256" key="7">
    <source>
        <dbReference type="ARBA" id="ARBA00023237"/>
    </source>
</evidence>
<evidence type="ECO:0000256" key="5">
    <source>
        <dbReference type="ARBA" id="ARBA00022737"/>
    </source>
</evidence>
<feature type="domain" description="POTRA" evidence="10">
    <location>
        <begin position="376"/>
        <end position="448"/>
    </location>
</feature>
<evidence type="ECO:0000313" key="11">
    <source>
        <dbReference type="EMBL" id="ALA59932.1"/>
    </source>
</evidence>
<dbReference type="GO" id="GO:0071709">
    <property type="term" value="P:membrane assembly"/>
    <property type="evidence" value="ECO:0007669"/>
    <property type="project" value="InterPro"/>
</dbReference>
<evidence type="ECO:0000256" key="2">
    <source>
        <dbReference type="ARBA" id="ARBA00022452"/>
    </source>
</evidence>
<reference evidence="11 12" key="1">
    <citation type="journal article" date="2015" name="Proc. Natl. Acad. Sci. U.S.A.">
        <title>Expanded metabolic versatility of ubiquitous nitrite-oxidizing bacteria from the genus Nitrospira.</title>
        <authorList>
            <person name="Koch H."/>
            <person name="Lucker S."/>
            <person name="Albertsen M."/>
            <person name="Kitzinger K."/>
            <person name="Herbold C."/>
            <person name="Spieck E."/>
            <person name="Nielsen P.H."/>
            <person name="Wagner M."/>
            <person name="Daims H."/>
        </authorList>
    </citation>
    <scope>NUCLEOTIDE SEQUENCE [LARGE SCALE GENOMIC DNA]</scope>
    <source>
        <strain evidence="11 12">NSP M-1</strain>
    </source>
</reference>
<dbReference type="AlphaFoldDB" id="A0A0K2GH52"/>
<dbReference type="Pfam" id="PF01103">
    <property type="entry name" value="Omp85"/>
    <property type="match status" value="1"/>
</dbReference>
<keyword evidence="2" id="KW-1134">Transmembrane beta strand</keyword>
<evidence type="ECO:0000256" key="8">
    <source>
        <dbReference type="NCBIfam" id="TIGR03303"/>
    </source>
</evidence>
<evidence type="ECO:0000256" key="3">
    <source>
        <dbReference type="ARBA" id="ARBA00022692"/>
    </source>
</evidence>
<keyword evidence="6" id="KW-0472">Membrane</keyword>
<name>A0A0K2GH52_NITMO</name>
<dbReference type="PANTHER" id="PTHR12815">
    <property type="entry name" value="SORTING AND ASSEMBLY MACHINERY SAMM50 PROTEIN FAMILY MEMBER"/>
    <property type="match status" value="1"/>
</dbReference>
<keyword evidence="3" id="KW-0812">Transmembrane</keyword>
<dbReference type="PATRIC" id="fig|42253.5.peg.3490"/>
<organism evidence="11 12">
    <name type="scientific">Nitrospira moscoviensis</name>
    <dbReference type="NCBI Taxonomy" id="42253"/>
    <lineage>
        <taxon>Bacteria</taxon>
        <taxon>Pseudomonadati</taxon>
        <taxon>Nitrospirota</taxon>
        <taxon>Nitrospiria</taxon>
        <taxon>Nitrospirales</taxon>
        <taxon>Nitrospiraceae</taxon>
        <taxon>Nitrospira</taxon>
    </lineage>
</organism>